<sequence length="334" mass="37292">MTAVLVTGANGYISQHIIQLLLQQNYTVVGTVRSVAKKEKYAALFSSCNLTIEVVPKLDTPHAFDFVFGKHRDITVVLHVATPVKSYAVNYDSEIISPAINGTTYLLESIRDVAPQVTRVVYTSSVAALAHPSVIYSTRGTFSERDWNQVTYEQSKESPRLAYYYAKRIAEQTAWEFANSRVNFSLSTVLPGGTFGPLVFDSDVADPMPSTSDYPIRLLKLRRDDPIPEFGAGFIDVRDLAQAHILVMESEAARGKRVVVEAEMVDNHIMLDIIRRNFPQFRDKLPECNPDSSQFIEPDIAQSRKILSGLEFTPISKTVVDAVTQVLRARESDD</sequence>
<dbReference type="EMBL" id="GL996502">
    <property type="protein sequence ID" value="EGW32543.1"/>
    <property type="molecule type" value="Genomic_DNA"/>
</dbReference>
<proteinExistence type="inferred from homology"/>
<gene>
    <name evidence="4" type="ORF">SPAPADRAFT_153619</name>
</gene>
<comment type="similarity">
    <text evidence="2">Belongs to the NAD(P)-dependent epimerase/dehydratase family. Dihydroflavonol-4-reductase subfamily.</text>
</comment>
<dbReference type="SUPFAM" id="SSF51735">
    <property type="entry name" value="NAD(P)-binding Rossmann-fold domains"/>
    <property type="match status" value="1"/>
</dbReference>
<dbReference type="RefSeq" id="XP_007375819.1">
    <property type="nucleotide sequence ID" value="XM_007375757.1"/>
</dbReference>
<evidence type="ECO:0000259" key="3">
    <source>
        <dbReference type="Pfam" id="PF01370"/>
    </source>
</evidence>
<evidence type="ECO:0000256" key="2">
    <source>
        <dbReference type="ARBA" id="ARBA00023445"/>
    </source>
</evidence>
<feature type="domain" description="NAD-dependent epimerase/dehydratase" evidence="3">
    <location>
        <begin position="4"/>
        <end position="256"/>
    </location>
</feature>
<evidence type="ECO:0000313" key="5">
    <source>
        <dbReference type="Proteomes" id="UP000000709"/>
    </source>
</evidence>
<dbReference type="InParanoid" id="G3ANL5"/>
<dbReference type="GeneID" id="18870959"/>
<dbReference type="Pfam" id="PF01370">
    <property type="entry name" value="Epimerase"/>
    <property type="match status" value="1"/>
</dbReference>
<evidence type="ECO:0000256" key="1">
    <source>
        <dbReference type="ARBA" id="ARBA00023002"/>
    </source>
</evidence>
<dbReference type="STRING" id="619300.G3ANL5"/>
<keyword evidence="5" id="KW-1185">Reference proteome</keyword>
<keyword evidence="1" id="KW-0560">Oxidoreductase</keyword>
<evidence type="ECO:0000313" key="4">
    <source>
        <dbReference type="EMBL" id="EGW32543.1"/>
    </source>
</evidence>
<dbReference type="KEGG" id="spaa:SPAPADRAFT_153619"/>
<reference evidence="4 5" key="1">
    <citation type="journal article" date="2011" name="Proc. Natl. Acad. Sci. U.S.A.">
        <title>Comparative genomics of xylose-fermenting fungi for enhanced biofuel production.</title>
        <authorList>
            <person name="Wohlbach D.J."/>
            <person name="Kuo A."/>
            <person name="Sato T.K."/>
            <person name="Potts K.M."/>
            <person name="Salamov A.A."/>
            <person name="LaButti K.M."/>
            <person name="Sun H."/>
            <person name="Clum A."/>
            <person name="Pangilinan J.L."/>
            <person name="Lindquist E.A."/>
            <person name="Lucas S."/>
            <person name="Lapidus A."/>
            <person name="Jin M."/>
            <person name="Gunawan C."/>
            <person name="Balan V."/>
            <person name="Dale B.E."/>
            <person name="Jeffries T.W."/>
            <person name="Zinkel R."/>
            <person name="Barry K.W."/>
            <person name="Grigoriev I.V."/>
            <person name="Gasch A.P."/>
        </authorList>
    </citation>
    <scope>NUCLEOTIDE SEQUENCE [LARGE SCALE GENOMIC DNA]</scope>
    <source>
        <strain evidence="5">NRRL Y-27907 / 11-Y1</strain>
    </source>
</reference>
<dbReference type="InterPro" id="IPR001509">
    <property type="entry name" value="Epimerase_deHydtase"/>
</dbReference>
<dbReference type="eggNOG" id="KOG1502">
    <property type="taxonomic scope" value="Eukaryota"/>
</dbReference>
<dbReference type="GO" id="GO:0016616">
    <property type="term" value="F:oxidoreductase activity, acting on the CH-OH group of donors, NAD or NADP as acceptor"/>
    <property type="evidence" value="ECO:0007669"/>
    <property type="project" value="TreeGrafter"/>
</dbReference>
<dbReference type="AlphaFoldDB" id="G3ANL5"/>
<dbReference type="PANTHER" id="PTHR10366:SF564">
    <property type="entry name" value="STEROL-4-ALPHA-CARBOXYLATE 3-DEHYDROGENASE, DECARBOXYLATING"/>
    <property type="match status" value="1"/>
</dbReference>
<name>G3ANL5_SPAPN</name>
<accession>G3ANL5</accession>
<protein>
    <recommendedName>
        <fullName evidence="3">NAD-dependent epimerase/dehydratase domain-containing protein</fullName>
    </recommendedName>
</protein>
<dbReference type="PANTHER" id="PTHR10366">
    <property type="entry name" value="NAD DEPENDENT EPIMERASE/DEHYDRATASE"/>
    <property type="match status" value="1"/>
</dbReference>
<dbReference type="OMA" id="HGGNLWM"/>
<dbReference type="Gene3D" id="3.40.50.720">
    <property type="entry name" value="NAD(P)-binding Rossmann-like Domain"/>
    <property type="match status" value="1"/>
</dbReference>
<organism evidence="5">
    <name type="scientific">Spathaspora passalidarum (strain NRRL Y-27907 / 11-Y1)</name>
    <dbReference type="NCBI Taxonomy" id="619300"/>
    <lineage>
        <taxon>Eukaryota</taxon>
        <taxon>Fungi</taxon>
        <taxon>Dikarya</taxon>
        <taxon>Ascomycota</taxon>
        <taxon>Saccharomycotina</taxon>
        <taxon>Pichiomycetes</taxon>
        <taxon>Debaryomycetaceae</taxon>
        <taxon>Spathaspora</taxon>
    </lineage>
</organism>
<dbReference type="HOGENOM" id="CLU_007383_9_2_1"/>
<dbReference type="Proteomes" id="UP000000709">
    <property type="component" value="Unassembled WGS sequence"/>
</dbReference>
<dbReference type="InterPro" id="IPR036291">
    <property type="entry name" value="NAD(P)-bd_dom_sf"/>
</dbReference>
<dbReference type="InterPro" id="IPR050425">
    <property type="entry name" value="NAD(P)_dehydrat-like"/>
</dbReference>
<dbReference type="OrthoDB" id="2735536at2759"/>